<dbReference type="Proteomes" id="UP001164929">
    <property type="component" value="Chromosome 6"/>
</dbReference>
<organism evidence="2 3">
    <name type="scientific">Populus alba x Populus x berolinensis</name>
    <dbReference type="NCBI Taxonomy" id="444605"/>
    <lineage>
        <taxon>Eukaryota</taxon>
        <taxon>Viridiplantae</taxon>
        <taxon>Streptophyta</taxon>
        <taxon>Embryophyta</taxon>
        <taxon>Tracheophyta</taxon>
        <taxon>Spermatophyta</taxon>
        <taxon>Magnoliopsida</taxon>
        <taxon>eudicotyledons</taxon>
        <taxon>Gunneridae</taxon>
        <taxon>Pentapetalae</taxon>
        <taxon>rosids</taxon>
        <taxon>fabids</taxon>
        <taxon>Malpighiales</taxon>
        <taxon>Salicaceae</taxon>
        <taxon>Saliceae</taxon>
        <taxon>Populus</taxon>
    </lineage>
</organism>
<keyword evidence="1" id="KW-1133">Transmembrane helix</keyword>
<keyword evidence="3" id="KW-1185">Reference proteome</keyword>
<reference evidence="2" key="1">
    <citation type="journal article" date="2023" name="Mol. Ecol. Resour.">
        <title>Chromosome-level genome assembly of a triploid poplar Populus alba 'Berolinensis'.</title>
        <authorList>
            <person name="Chen S."/>
            <person name="Yu Y."/>
            <person name="Wang X."/>
            <person name="Wang S."/>
            <person name="Zhang T."/>
            <person name="Zhou Y."/>
            <person name="He R."/>
            <person name="Meng N."/>
            <person name="Wang Y."/>
            <person name="Liu W."/>
            <person name="Liu Z."/>
            <person name="Liu J."/>
            <person name="Guo Q."/>
            <person name="Huang H."/>
            <person name="Sederoff R.R."/>
            <person name="Wang G."/>
            <person name="Qu G."/>
            <person name="Chen S."/>
        </authorList>
    </citation>
    <scope>NUCLEOTIDE SEQUENCE</scope>
    <source>
        <strain evidence="2">SC-2020</strain>
    </source>
</reference>
<dbReference type="EMBL" id="JAQIZT010000006">
    <property type="protein sequence ID" value="KAJ6994758.1"/>
    <property type="molecule type" value="Genomic_DNA"/>
</dbReference>
<keyword evidence="1" id="KW-0812">Transmembrane</keyword>
<evidence type="ECO:0000313" key="3">
    <source>
        <dbReference type="Proteomes" id="UP001164929"/>
    </source>
</evidence>
<evidence type="ECO:0000256" key="1">
    <source>
        <dbReference type="SAM" id="Phobius"/>
    </source>
</evidence>
<name>A0AAD6W0M9_9ROSI</name>
<keyword evidence="1" id="KW-0472">Membrane</keyword>
<protein>
    <submittedName>
        <fullName evidence="2">Uncharacterized protein</fullName>
    </submittedName>
</protein>
<sequence>MPEANASAYLSSLLFSPGQILRWKCGLLEGSATEKQCDYFNSVLFGIIFLISAGTYYFFLFYAPSLILLSVPGSSCRVISRSR</sequence>
<evidence type="ECO:0000313" key="2">
    <source>
        <dbReference type="EMBL" id="KAJ6994758.1"/>
    </source>
</evidence>
<feature type="transmembrane region" description="Helical" evidence="1">
    <location>
        <begin position="43"/>
        <end position="71"/>
    </location>
</feature>
<dbReference type="AlphaFoldDB" id="A0AAD6W0M9"/>
<accession>A0AAD6W0M9</accession>
<gene>
    <name evidence="2" type="ORF">NC653_017532</name>
</gene>
<comment type="caution">
    <text evidence="2">The sequence shown here is derived from an EMBL/GenBank/DDBJ whole genome shotgun (WGS) entry which is preliminary data.</text>
</comment>
<proteinExistence type="predicted"/>